<evidence type="ECO:0000256" key="11">
    <source>
        <dbReference type="RuleBase" id="RU366020"/>
    </source>
</evidence>
<dbReference type="InterPro" id="IPR036457">
    <property type="entry name" value="PPM-type-like_dom_sf"/>
</dbReference>
<dbReference type="EC" id="3.1.3.16" evidence="11"/>
<evidence type="ECO:0000256" key="9">
    <source>
        <dbReference type="ARBA" id="ARBA00047761"/>
    </source>
</evidence>
<evidence type="ECO:0000313" key="13">
    <source>
        <dbReference type="EMBL" id="OWM66363.1"/>
    </source>
</evidence>
<comment type="cofactor">
    <cofactor evidence="1 11">
        <name>Mn(2+)</name>
        <dbReference type="ChEBI" id="CHEBI:29035"/>
    </cofactor>
</comment>
<dbReference type="Pfam" id="PF13672">
    <property type="entry name" value="PP2C_2"/>
    <property type="match status" value="1"/>
</dbReference>
<sequence length="438" mass="46554">MPSLALSRLSTSICFSFRRAVSAQRSLSQHSDKLPLGPSKGLCYSACLSSEAVPLPLNCSRRRKAMAASGSKAFSGDIYMDGLVSSCGNTVDFTKPSGVFFSDNTPRTFHKASLSLRRREPSNARLVCGYSIYDVVWRNANTVTVPLTASRPRNLRFAASAQYSGGAAQGVSFEGSSDDLPPSSVVQDVAGNKALKLLSGSCCLPHPDKEDKGGEDAHFICGNEQVIGIADGVGGWADVGVDSGLFSRELMSNAVNAIKEEPTGSINPMRVLEKAHASTKAKGSSTACIIALTEEGLHAINLGDSGFIVIRDGSTIFRSPVQQHGFNFTYQLESGSTGDLPSSGQVFTVPVVPGDVIVAGTDGLFDNLYNNEITAVVVEALRSRLEPQATAQKITALARQRAMDRNRQTPFASAAQEAGYRYYGGKLDDITVVVSYVC</sequence>
<name>A0A218W1D9_PUNGR</name>
<dbReference type="PROSITE" id="PS51746">
    <property type="entry name" value="PPM_2"/>
    <property type="match status" value="1"/>
</dbReference>
<dbReference type="FunFam" id="3.60.40.10:FF:000138">
    <property type="entry name" value="5-azacytidine resistance protein azr1"/>
    <property type="match status" value="1"/>
</dbReference>
<evidence type="ECO:0000256" key="7">
    <source>
        <dbReference type="ARBA" id="ARBA00022912"/>
    </source>
</evidence>
<evidence type="ECO:0000313" key="17">
    <source>
        <dbReference type="RefSeq" id="XP_031387541.1"/>
    </source>
</evidence>
<evidence type="ECO:0000256" key="10">
    <source>
        <dbReference type="ARBA" id="ARBA00048336"/>
    </source>
</evidence>
<reference evidence="16 17" key="4">
    <citation type="submission" date="2025-04" db="UniProtKB">
        <authorList>
            <consortium name="RefSeq"/>
        </authorList>
    </citation>
    <scope>IDENTIFICATION</scope>
    <source>
        <tissue evidence="16 17">Leaf</tissue>
    </source>
</reference>
<dbReference type="Gene3D" id="3.60.40.10">
    <property type="entry name" value="PPM-type phosphatase domain"/>
    <property type="match status" value="2"/>
</dbReference>
<keyword evidence="7 11" id="KW-0904">Protein phosphatase</keyword>
<dbReference type="GO" id="GO:0046872">
    <property type="term" value="F:metal ion binding"/>
    <property type="evidence" value="ECO:0007669"/>
    <property type="project" value="UniProtKB-UniRule"/>
</dbReference>
<keyword evidence="6 11" id="KW-0460">Magnesium</keyword>
<dbReference type="InterPro" id="IPR001932">
    <property type="entry name" value="PPM-type_phosphatase-like_dom"/>
</dbReference>
<evidence type="ECO:0000256" key="8">
    <source>
        <dbReference type="ARBA" id="ARBA00023211"/>
    </source>
</evidence>
<comment type="catalytic activity">
    <reaction evidence="9 11">
        <text>O-phospho-L-seryl-[protein] + H2O = L-seryl-[protein] + phosphate</text>
        <dbReference type="Rhea" id="RHEA:20629"/>
        <dbReference type="Rhea" id="RHEA-COMP:9863"/>
        <dbReference type="Rhea" id="RHEA-COMP:11604"/>
        <dbReference type="ChEBI" id="CHEBI:15377"/>
        <dbReference type="ChEBI" id="CHEBI:29999"/>
        <dbReference type="ChEBI" id="CHEBI:43474"/>
        <dbReference type="ChEBI" id="CHEBI:83421"/>
        <dbReference type="EC" id="3.1.3.16"/>
    </reaction>
</comment>
<evidence type="ECO:0000256" key="5">
    <source>
        <dbReference type="ARBA" id="ARBA00022801"/>
    </source>
</evidence>
<dbReference type="OrthoDB" id="60843at2759"/>
<dbReference type="RefSeq" id="XP_031387541.1">
    <property type="nucleotide sequence ID" value="XM_031531681.1"/>
</dbReference>
<evidence type="ECO:0000313" key="14">
    <source>
        <dbReference type="Proteomes" id="UP000197138"/>
    </source>
</evidence>
<keyword evidence="8 11" id="KW-0464">Manganese</keyword>
<evidence type="ECO:0000256" key="3">
    <source>
        <dbReference type="ARBA" id="ARBA00006702"/>
    </source>
</evidence>
<keyword evidence="5 11" id="KW-0378">Hydrolase</keyword>
<dbReference type="PANTHER" id="PTHR12320">
    <property type="entry name" value="PROTEIN PHOSPHATASE 2C"/>
    <property type="match status" value="1"/>
</dbReference>
<dbReference type="Proteomes" id="UP000197138">
    <property type="component" value="Unassembled WGS sequence"/>
</dbReference>
<dbReference type="AlphaFoldDB" id="A0A218W1D9"/>
<evidence type="ECO:0000256" key="2">
    <source>
        <dbReference type="ARBA" id="ARBA00001946"/>
    </source>
</evidence>
<dbReference type="SUPFAM" id="SSF81606">
    <property type="entry name" value="PP2C-like"/>
    <property type="match status" value="1"/>
</dbReference>
<dbReference type="GeneID" id="116200780"/>
<evidence type="ECO:0000256" key="1">
    <source>
        <dbReference type="ARBA" id="ARBA00001936"/>
    </source>
</evidence>
<dbReference type="GO" id="GO:0004722">
    <property type="term" value="F:protein serine/threonine phosphatase activity"/>
    <property type="evidence" value="ECO:0007669"/>
    <property type="project" value="UniProtKB-EC"/>
</dbReference>
<comment type="cofactor">
    <cofactor evidence="2 11">
        <name>Mg(2+)</name>
        <dbReference type="ChEBI" id="CHEBI:18420"/>
    </cofactor>
</comment>
<comment type="catalytic activity">
    <reaction evidence="10 11">
        <text>O-phospho-L-threonyl-[protein] + H2O = L-threonyl-[protein] + phosphate</text>
        <dbReference type="Rhea" id="RHEA:47004"/>
        <dbReference type="Rhea" id="RHEA-COMP:11060"/>
        <dbReference type="Rhea" id="RHEA-COMP:11605"/>
        <dbReference type="ChEBI" id="CHEBI:15377"/>
        <dbReference type="ChEBI" id="CHEBI:30013"/>
        <dbReference type="ChEBI" id="CHEBI:43474"/>
        <dbReference type="ChEBI" id="CHEBI:61977"/>
        <dbReference type="EC" id="3.1.3.16"/>
    </reaction>
</comment>
<dbReference type="SMART" id="SM00332">
    <property type="entry name" value="PP2Cc"/>
    <property type="match status" value="1"/>
</dbReference>
<dbReference type="EMBL" id="MTKT01005554">
    <property type="protein sequence ID" value="OWM66363.1"/>
    <property type="molecule type" value="Genomic_DNA"/>
</dbReference>
<dbReference type="PANTHER" id="PTHR12320:SF88">
    <property type="entry name" value="PROTEIN PHOSPHATASE"/>
    <property type="match status" value="1"/>
</dbReference>
<keyword evidence="15" id="KW-1185">Reference proteome</keyword>
<evidence type="ECO:0000313" key="16">
    <source>
        <dbReference type="RefSeq" id="XP_031387540.1"/>
    </source>
</evidence>
<evidence type="ECO:0000256" key="6">
    <source>
        <dbReference type="ARBA" id="ARBA00022842"/>
    </source>
</evidence>
<comment type="similarity">
    <text evidence="3 11">Belongs to the PP2C family.</text>
</comment>
<reference evidence="14" key="1">
    <citation type="journal article" date="2017" name="Plant J.">
        <title>The pomegranate (Punica granatum L.) genome and the genomics of punicalagin biosynthesis.</title>
        <authorList>
            <person name="Qin G."/>
            <person name="Xu C."/>
            <person name="Ming R."/>
            <person name="Tang H."/>
            <person name="Guyot R."/>
            <person name="Kramer E.M."/>
            <person name="Hu Y."/>
            <person name="Yi X."/>
            <person name="Qi Y."/>
            <person name="Xu X."/>
            <person name="Gao Z."/>
            <person name="Pan H."/>
            <person name="Jian J."/>
            <person name="Tian Y."/>
            <person name="Yue Z."/>
            <person name="Xu Y."/>
        </authorList>
    </citation>
    <scope>NUCLEOTIDE SEQUENCE [LARGE SCALE GENOMIC DNA]</scope>
    <source>
        <strain evidence="14">cv. Dabenzi</strain>
    </source>
</reference>
<proteinExistence type="inferred from homology"/>
<keyword evidence="4 11" id="KW-0479">Metal-binding</keyword>
<dbReference type="SMART" id="SM00331">
    <property type="entry name" value="PP2C_SIG"/>
    <property type="match status" value="1"/>
</dbReference>
<accession>A0A218W1D9</accession>
<evidence type="ECO:0000256" key="4">
    <source>
        <dbReference type="ARBA" id="ARBA00022723"/>
    </source>
</evidence>
<protein>
    <recommendedName>
        <fullName evidence="11">Protein phosphatase</fullName>
        <ecNumber evidence="11">3.1.3.16</ecNumber>
    </recommendedName>
</protein>
<dbReference type="Proteomes" id="UP000515151">
    <property type="component" value="Chromosome 3"/>
</dbReference>
<dbReference type="InterPro" id="IPR039123">
    <property type="entry name" value="PPTC7"/>
</dbReference>
<gene>
    <name evidence="16 17" type="primary">LOC116200780</name>
    <name evidence="13" type="ORF">CDL15_Pgr013580</name>
</gene>
<evidence type="ECO:0000259" key="12">
    <source>
        <dbReference type="PROSITE" id="PS51746"/>
    </source>
</evidence>
<reference evidence="15" key="3">
    <citation type="journal article" date="2020" name="Plant Biotechnol. J.">
        <title>The pomegranate (Punica granatum L.) draft genome dissects genetic divergence between soft- and hard-seeded cultivars.</title>
        <authorList>
            <person name="Luo X."/>
            <person name="Li H."/>
            <person name="Wu Z."/>
            <person name="Yao W."/>
            <person name="Zhao P."/>
            <person name="Cao D."/>
            <person name="Yu H."/>
            <person name="Li K."/>
            <person name="Poudel K."/>
            <person name="Zhao D."/>
            <person name="Zhang F."/>
            <person name="Xia X."/>
            <person name="Chen L."/>
            <person name="Wang Q."/>
            <person name="Jing D."/>
            <person name="Cao S."/>
        </authorList>
    </citation>
    <scope>NUCLEOTIDE SEQUENCE [LARGE SCALE GENOMIC DNA]</scope>
</reference>
<reference evidence="13" key="2">
    <citation type="submission" date="2017-06" db="EMBL/GenBank/DDBJ databases">
        <title>The pomegranate genome and the genomics of punicalagin biosynthesis.</title>
        <authorList>
            <person name="Xu C."/>
        </authorList>
    </citation>
    <scope>NUCLEOTIDE SEQUENCE [LARGE SCALE GENOMIC DNA]</scope>
    <source>
        <tissue evidence="13">Fresh leaf</tissue>
    </source>
</reference>
<feature type="domain" description="PPM-type phosphatase" evidence="12">
    <location>
        <begin position="198"/>
        <end position="437"/>
    </location>
</feature>
<evidence type="ECO:0000313" key="15">
    <source>
        <dbReference type="Proteomes" id="UP000515151"/>
    </source>
</evidence>
<organism evidence="13 14">
    <name type="scientific">Punica granatum</name>
    <name type="common">Pomegranate</name>
    <dbReference type="NCBI Taxonomy" id="22663"/>
    <lineage>
        <taxon>Eukaryota</taxon>
        <taxon>Viridiplantae</taxon>
        <taxon>Streptophyta</taxon>
        <taxon>Embryophyta</taxon>
        <taxon>Tracheophyta</taxon>
        <taxon>Spermatophyta</taxon>
        <taxon>Magnoliopsida</taxon>
        <taxon>eudicotyledons</taxon>
        <taxon>Gunneridae</taxon>
        <taxon>Pentapetalae</taxon>
        <taxon>rosids</taxon>
        <taxon>malvids</taxon>
        <taxon>Myrtales</taxon>
        <taxon>Lythraceae</taxon>
        <taxon>Punica</taxon>
    </lineage>
</organism>
<dbReference type="RefSeq" id="XP_031387540.1">
    <property type="nucleotide sequence ID" value="XM_031531680.1"/>
</dbReference>